<feature type="region of interest" description="Disordered" evidence="1">
    <location>
        <begin position="47"/>
        <end position="67"/>
    </location>
</feature>
<evidence type="ECO:0000256" key="1">
    <source>
        <dbReference type="SAM" id="MobiDB-lite"/>
    </source>
</evidence>
<feature type="chain" id="PRO_5004496174" evidence="2">
    <location>
        <begin position="29"/>
        <end position="439"/>
    </location>
</feature>
<dbReference type="OrthoDB" id="1443240at2"/>
<dbReference type="AlphaFoldDB" id="S2DQI6"/>
<dbReference type="STRING" id="1189612.A33Q_4186"/>
<name>S2DQI6_INDAL</name>
<dbReference type="eggNOG" id="COG3210">
    <property type="taxonomic scope" value="Bacteria"/>
</dbReference>
<dbReference type="RefSeq" id="WP_009033066.1">
    <property type="nucleotide sequence ID" value="NZ_ALWO02000052.1"/>
</dbReference>
<feature type="compositionally biased region" description="Low complexity" evidence="1">
    <location>
        <begin position="47"/>
        <end position="59"/>
    </location>
</feature>
<dbReference type="PROSITE" id="PS51257">
    <property type="entry name" value="PROKAR_LIPOPROTEIN"/>
    <property type="match status" value="1"/>
</dbReference>
<dbReference type="Proteomes" id="UP000006073">
    <property type="component" value="Unassembled WGS sequence"/>
</dbReference>
<protein>
    <submittedName>
        <fullName evidence="3">Cadherin domain protein</fullName>
    </submittedName>
</protein>
<evidence type="ECO:0000313" key="3">
    <source>
        <dbReference type="EMBL" id="EOZ92093.1"/>
    </source>
</evidence>
<gene>
    <name evidence="3" type="ORF">A33Q_4186</name>
</gene>
<accession>S2DQI6</accession>
<comment type="caution">
    <text evidence="3">The sequence shown here is derived from an EMBL/GenBank/DDBJ whole genome shotgun (WGS) entry which is preliminary data.</text>
</comment>
<proteinExistence type="predicted"/>
<sequence length="439" mass="48514">MSAFIQKNVFHTFLFLCAFLYFSHNSIASCPNCTGNIKTYRPGATNNVNSGNNNTNNSTWDPNGAPGSSDIARFNEDRSFTWLANNEDIRGIILEGNSKLILDRPNEGNNPSFVIGGTAQNRGCIIIKSGSILTLRYISNLVYVNICIEDGGKLVVDSRSEDRNDYLFNGVDISLNGPNAQVEFGEADIIVGDQGLGISGYTGQGCTLNADGSYSLPSPPPNITADPAKTNIQDFCEFLDAAGFSILPVKYLYFNSSIDRHERSIKLKWATAKELNNSHFEIERSINNVNNWNKITELDGVGWSDMPVEYSFSDNDLPLSGGIAYYRIKQVDFDGSFSYTETISERFSKIESSGKTWRVFPNPTLGNINIGLLDLEKYKGEDIRVKLFNSGINTSAEVSKNIGSISSELSEILQTSKPGVYVLEIAWGEQVEHFRILKN</sequence>
<evidence type="ECO:0000313" key="4">
    <source>
        <dbReference type="Proteomes" id="UP000006073"/>
    </source>
</evidence>
<reference evidence="3 4" key="1">
    <citation type="journal article" date="2013" name="Genome Announc.">
        <title>Draft Genome Sequence of Indibacter alkaliphilus Strain LW1T, Isolated from Lonar Lake, a Haloalkaline Lake in the Buldana District of Maharashtra, India.</title>
        <authorList>
            <person name="Singh A."/>
            <person name="Kumar Jangir P."/>
            <person name="Sharma R."/>
            <person name="Singh A."/>
            <person name="Kumar Pinnaka A."/>
            <person name="Shivaji S."/>
        </authorList>
    </citation>
    <scope>NUCLEOTIDE SEQUENCE [LARGE SCALE GENOMIC DNA]</scope>
    <source>
        <strain evidence="4">CCUG 57479 / KCTC 22604 / LW1</strain>
    </source>
</reference>
<feature type="signal peptide" evidence="2">
    <location>
        <begin position="1"/>
        <end position="28"/>
    </location>
</feature>
<dbReference type="EMBL" id="ALWO02000052">
    <property type="protein sequence ID" value="EOZ92093.1"/>
    <property type="molecule type" value="Genomic_DNA"/>
</dbReference>
<keyword evidence="4" id="KW-1185">Reference proteome</keyword>
<dbReference type="InterPro" id="IPR013783">
    <property type="entry name" value="Ig-like_fold"/>
</dbReference>
<evidence type="ECO:0000256" key="2">
    <source>
        <dbReference type="SAM" id="SignalP"/>
    </source>
</evidence>
<organism evidence="3 4">
    <name type="scientific">Indibacter alkaliphilus (strain CCUG 57479 / KCTC 22604 / LW1)</name>
    <dbReference type="NCBI Taxonomy" id="1189612"/>
    <lineage>
        <taxon>Bacteria</taxon>
        <taxon>Pseudomonadati</taxon>
        <taxon>Bacteroidota</taxon>
        <taxon>Cytophagia</taxon>
        <taxon>Cytophagales</taxon>
        <taxon>Cyclobacteriaceae</taxon>
    </lineage>
</organism>
<keyword evidence="2" id="KW-0732">Signal</keyword>
<dbReference type="Gene3D" id="2.60.40.10">
    <property type="entry name" value="Immunoglobulins"/>
    <property type="match status" value="1"/>
</dbReference>